<keyword evidence="4" id="KW-0808">Transferase</keyword>
<dbReference type="InterPro" id="IPR022749">
    <property type="entry name" value="D12N6_MeTrfase_N"/>
</dbReference>
<evidence type="ECO:0000256" key="7">
    <source>
        <dbReference type="ARBA" id="ARBA00047942"/>
    </source>
</evidence>
<evidence type="ECO:0000256" key="1">
    <source>
        <dbReference type="ARBA" id="ARBA00006594"/>
    </source>
</evidence>
<organism evidence="11 12">
    <name type="scientific">Clostridium novyi (strain NT)</name>
    <dbReference type="NCBI Taxonomy" id="386415"/>
    <lineage>
        <taxon>Bacteria</taxon>
        <taxon>Bacillati</taxon>
        <taxon>Bacillota</taxon>
        <taxon>Clostridia</taxon>
        <taxon>Eubacteriales</taxon>
        <taxon>Clostridiaceae</taxon>
        <taxon>Clostridium</taxon>
    </lineage>
</organism>
<evidence type="ECO:0000256" key="5">
    <source>
        <dbReference type="ARBA" id="ARBA00022691"/>
    </source>
</evidence>
<dbReference type="GO" id="GO:0009307">
    <property type="term" value="P:DNA restriction-modification system"/>
    <property type="evidence" value="ECO:0007669"/>
    <property type="project" value="UniProtKB-KW"/>
</dbReference>
<dbReference type="SUPFAM" id="SSF53335">
    <property type="entry name" value="S-adenosyl-L-methionine-dependent methyltransferases"/>
    <property type="match status" value="2"/>
</dbReference>
<evidence type="ECO:0000256" key="6">
    <source>
        <dbReference type="ARBA" id="ARBA00022747"/>
    </source>
</evidence>
<gene>
    <name evidence="11" type="ordered locus">NT01CX_2408</name>
</gene>
<dbReference type="InterPro" id="IPR003356">
    <property type="entry name" value="DNA_methylase_A-5"/>
</dbReference>
<dbReference type="GO" id="GO:0003677">
    <property type="term" value="F:DNA binding"/>
    <property type="evidence" value="ECO:0007669"/>
    <property type="project" value="InterPro"/>
</dbReference>
<dbReference type="PANTHER" id="PTHR42998">
    <property type="entry name" value="TYPE I RESTRICTION ENZYME HINDVIIP M PROTEIN-RELATED"/>
    <property type="match status" value="1"/>
</dbReference>
<keyword evidence="12" id="KW-1185">Reference proteome</keyword>
<dbReference type="Pfam" id="PF12161">
    <property type="entry name" value="HsdM_N"/>
    <property type="match status" value="1"/>
</dbReference>
<dbReference type="Gene3D" id="1.20.1260.30">
    <property type="match status" value="1"/>
</dbReference>
<evidence type="ECO:0000313" key="12">
    <source>
        <dbReference type="Proteomes" id="UP000008220"/>
    </source>
</evidence>
<dbReference type="GO" id="GO:0008170">
    <property type="term" value="F:N-methyltransferase activity"/>
    <property type="evidence" value="ECO:0007669"/>
    <property type="project" value="InterPro"/>
</dbReference>
<dbReference type="Proteomes" id="UP000008220">
    <property type="component" value="Chromosome"/>
</dbReference>
<dbReference type="InterPro" id="IPR029063">
    <property type="entry name" value="SAM-dependent_MTases_sf"/>
</dbReference>
<feature type="domain" description="N6 adenine-specific DNA methyltransferase N-terminal" evidence="10">
    <location>
        <begin position="7"/>
        <end position="139"/>
    </location>
</feature>
<dbReference type="InterPro" id="IPR052916">
    <property type="entry name" value="Type-I_RE_MTase_Subunit"/>
</dbReference>
<dbReference type="Gene3D" id="3.40.50.150">
    <property type="entry name" value="Vaccinia Virus protein VP39"/>
    <property type="match status" value="1"/>
</dbReference>
<evidence type="ECO:0000313" key="11">
    <source>
        <dbReference type="EMBL" id="ABK61867.1"/>
    </source>
</evidence>
<dbReference type="InterPro" id="IPR038333">
    <property type="entry name" value="T1MK-like_N_sf"/>
</dbReference>
<dbReference type="AlphaFoldDB" id="A0Q1H9"/>
<name>A0Q1H9_CLONN</name>
<dbReference type="EC" id="2.1.1.72" evidence="2"/>
<dbReference type="GO" id="GO:0032259">
    <property type="term" value="P:methylation"/>
    <property type="evidence" value="ECO:0007669"/>
    <property type="project" value="UniProtKB-KW"/>
</dbReference>
<evidence type="ECO:0000256" key="8">
    <source>
        <dbReference type="SAM" id="Coils"/>
    </source>
</evidence>
<feature type="coiled-coil region" evidence="8">
    <location>
        <begin position="557"/>
        <end position="584"/>
    </location>
</feature>
<dbReference type="PANTHER" id="PTHR42998:SF1">
    <property type="entry name" value="TYPE I RESTRICTION ENZYME HINDI METHYLASE SUBUNIT"/>
    <property type="match status" value="1"/>
</dbReference>
<protein>
    <recommendedName>
        <fullName evidence="2">site-specific DNA-methyltransferase (adenine-specific)</fullName>
        <ecNumber evidence="2">2.1.1.72</ecNumber>
    </recommendedName>
</protein>
<comment type="catalytic activity">
    <reaction evidence="7">
        <text>a 2'-deoxyadenosine in DNA + S-adenosyl-L-methionine = an N(6)-methyl-2'-deoxyadenosine in DNA + S-adenosyl-L-homocysteine + H(+)</text>
        <dbReference type="Rhea" id="RHEA:15197"/>
        <dbReference type="Rhea" id="RHEA-COMP:12418"/>
        <dbReference type="Rhea" id="RHEA-COMP:12419"/>
        <dbReference type="ChEBI" id="CHEBI:15378"/>
        <dbReference type="ChEBI" id="CHEBI:57856"/>
        <dbReference type="ChEBI" id="CHEBI:59789"/>
        <dbReference type="ChEBI" id="CHEBI:90615"/>
        <dbReference type="ChEBI" id="CHEBI:90616"/>
        <dbReference type="EC" id="2.1.1.72"/>
    </reaction>
</comment>
<comment type="similarity">
    <text evidence="1">Belongs to the N(4)/N(6)-methyltransferase family.</text>
</comment>
<dbReference type="EMBL" id="CP000382">
    <property type="protein sequence ID" value="ABK61867.1"/>
    <property type="molecule type" value="Genomic_DNA"/>
</dbReference>
<dbReference type="eggNOG" id="COG0286">
    <property type="taxonomic scope" value="Bacteria"/>
</dbReference>
<evidence type="ECO:0000256" key="4">
    <source>
        <dbReference type="ARBA" id="ARBA00022679"/>
    </source>
</evidence>
<keyword evidence="6" id="KW-0680">Restriction system</keyword>
<dbReference type="STRING" id="386415.NT01CX_2408"/>
<dbReference type="KEGG" id="cno:NT01CX_2408"/>
<keyword evidence="5" id="KW-0949">S-adenosyl-L-methionine</keyword>
<proteinExistence type="inferred from homology"/>
<dbReference type="PRINTS" id="PR00507">
    <property type="entry name" value="N12N6MTFRASE"/>
</dbReference>
<accession>A0Q1H9</accession>
<dbReference type="PATRIC" id="fig|386415.7.peg.1511"/>
<dbReference type="Pfam" id="PF02384">
    <property type="entry name" value="N6_Mtase"/>
    <property type="match status" value="1"/>
</dbReference>
<keyword evidence="8" id="KW-0175">Coiled coil</keyword>
<evidence type="ECO:0000256" key="2">
    <source>
        <dbReference type="ARBA" id="ARBA00011900"/>
    </source>
</evidence>
<sequence>MEDIKKIERDLWDAADQLRANSKLTAAEYSMPVLGLIFLRYAYNRFLMVKEEIEENLPSRNGKKRPITKEDFESKSAIFLPEIARYDYLVSLTEDADIGKSINNAMKAIEKEYEKLKGSLPTNYTIFDNELLRELLRKFNSDELRNAKGDVFGRIYEYFLNKFAMTGAQEGGEFFTPISLVQMIVNVIEPEQGIVLDPACGSAGMFVQTGHFIQSHGASANDKVTFYGQEKAELNTKLARMNMAVHGLEGKILEGNTFYEDKHELLGKCNYVMANPPFNVDGVDSEKIKTDPRLPFGLPGVNKKSKAVSNANYLWIQYFYSYLNEKGRAGFVMASSATDAGHGEKDVRERLIKTNDVDVIISIGNNFFYTRSLPCTLWFFDKNKSEDKKDKVLMIDARNIFRKVNRTINDFSEEQLKNITSIVWLYRGQNERYLKLVAEYINDYSSKANFINKKAILFEDKLHELIDQLERFNSFKLVADENKEIREEYYTSLKELQKDIDNYFVEKETLNREIEDYQNWVKDNTIEDFSEIDKANSIQIEQYSKFEEISNKIKLKIKAIDHLYKEANNLIDKAEKELEAKKSDEWDTKKVKEDRKKIDEAKKDFVESLKEINYLYSQVKWLQSKFKDAKLEDIEGLCKLVDKEEIEKNDWSLTPGRYVGVAQHIDEDFDFEARLKEIQIELDGLNEEAFELAKVIKCNFEELGI</sequence>
<evidence type="ECO:0000256" key="3">
    <source>
        <dbReference type="ARBA" id="ARBA00022603"/>
    </source>
</evidence>
<evidence type="ECO:0000259" key="9">
    <source>
        <dbReference type="Pfam" id="PF02384"/>
    </source>
</evidence>
<dbReference type="HOGENOM" id="CLU_013049_4_1_9"/>
<feature type="domain" description="DNA methylase adenine-specific" evidence="9">
    <location>
        <begin position="149"/>
        <end position="430"/>
    </location>
</feature>
<reference evidence="11 12" key="1">
    <citation type="journal article" date="2006" name="Nat. Biotechnol.">
        <title>The genome and transcriptomes of the anti-tumor agent Clostridium novyi-NT.</title>
        <authorList>
            <person name="Bettegowda C."/>
            <person name="Huang X."/>
            <person name="Lin J."/>
            <person name="Cheong I."/>
            <person name="Kohli M."/>
            <person name="Szabo S.A."/>
            <person name="Zhang X."/>
            <person name="Diaz L.A. Jr."/>
            <person name="Velculescu V.E."/>
            <person name="Parmigiani G."/>
            <person name="Kinzler K.W."/>
            <person name="Vogelstein B."/>
            <person name="Zhou S."/>
        </authorList>
    </citation>
    <scope>NUCLEOTIDE SEQUENCE [LARGE SCALE GENOMIC DNA]</scope>
    <source>
        <strain evidence="11 12">NT</strain>
    </source>
</reference>
<dbReference type="REBASE" id="14039">
    <property type="entry name" value="M.CnoORF2408P"/>
</dbReference>
<dbReference type="GO" id="GO:0009007">
    <property type="term" value="F:site-specific DNA-methyltransferase (adenine-specific) activity"/>
    <property type="evidence" value="ECO:0007669"/>
    <property type="project" value="UniProtKB-EC"/>
</dbReference>
<dbReference type="RefSeq" id="WP_011722475.1">
    <property type="nucleotide sequence ID" value="NC_008593.1"/>
</dbReference>
<evidence type="ECO:0000259" key="10">
    <source>
        <dbReference type="Pfam" id="PF12161"/>
    </source>
</evidence>
<keyword evidence="3 11" id="KW-0489">Methyltransferase</keyword>